<keyword evidence="4" id="KW-1185">Reference proteome</keyword>
<sequence>MPTPLKRRGSAVALLAAALTAVAACGGGGGAGAKPTAARVLNVATTASVTTWDPVKSFSSEIFYMANVYEPLLWKNPPGSAEPFRPALAESWESSADKKTWTFKLRRDVTFHDGEKFNAAAAKASVEASQERAGASFIWAPVKSMETPDEHTLVFTLKYAAPMDLIASSMHGAYMVSPKALAAVESDDKHFENGTGDGGSGPYKVAEYQSGKQVVLRGFDGYWGQKGAFPTVVAHITPEAVTQQQMLQGGQVDIATAVPLENIGQLKADPNLDVQDCATASNHLAFFNTARKPLDNPKVRQALSHAVPYDDIIKVGGEGFGSKAYGPVPQGVFPGSTDVPTYPYDLAKARALLDEAGVSGLKLKLTYAAENQAQKRFAPLIKDSFSKVGVEVEISPLLWNQQWELGKGDPAKAQDIFLVLYWPTYSDAGADNLFSLFHSSDEPFFNLSYWKNKEFDALLAKAGTFTATDPDKAKAIYTEAMELLVDQAPGAFLYDVRAPLVGVKSIKGLTCHPDYAFNLFFDQLAAR</sequence>
<dbReference type="GO" id="GO:0043190">
    <property type="term" value="C:ATP-binding cassette (ABC) transporter complex"/>
    <property type="evidence" value="ECO:0007669"/>
    <property type="project" value="InterPro"/>
</dbReference>
<dbReference type="InterPro" id="IPR039424">
    <property type="entry name" value="SBP_5"/>
</dbReference>
<reference evidence="3 4" key="1">
    <citation type="submission" date="2016-10" db="EMBL/GenBank/DDBJ databases">
        <authorList>
            <person name="de Groot N.N."/>
        </authorList>
    </citation>
    <scope>NUCLEOTIDE SEQUENCE [LARGE SCALE GENOMIC DNA]</scope>
    <source>
        <strain evidence="3 4">CPCC 201354</strain>
    </source>
</reference>
<dbReference type="InterPro" id="IPR030678">
    <property type="entry name" value="Peptide/Ni-bd"/>
</dbReference>
<dbReference type="EMBL" id="FNCN01000011">
    <property type="protein sequence ID" value="SDH11634.1"/>
    <property type="molecule type" value="Genomic_DNA"/>
</dbReference>
<feature type="chain" id="PRO_5038442664" evidence="1">
    <location>
        <begin position="24"/>
        <end position="527"/>
    </location>
</feature>
<evidence type="ECO:0000256" key="1">
    <source>
        <dbReference type="SAM" id="SignalP"/>
    </source>
</evidence>
<keyword evidence="1" id="KW-0732">Signal</keyword>
<dbReference type="PIRSF" id="PIRSF002741">
    <property type="entry name" value="MppA"/>
    <property type="match status" value="1"/>
</dbReference>
<evidence type="ECO:0000313" key="3">
    <source>
        <dbReference type="EMBL" id="SDH11634.1"/>
    </source>
</evidence>
<dbReference type="GO" id="GO:1904680">
    <property type="term" value="F:peptide transmembrane transporter activity"/>
    <property type="evidence" value="ECO:0007669"/>
    <property type="project" value="TreeGrafter"/>
</dbReference>
<evidence type="ECO:0000313" key="4">
    <source>
        <dbReference type="Proteomes" id="UP000198923"/>
    </source>
</evidence>
<dbReference type="PANTHER" id="PTHR30290">
    <property type="entry name" value="PERIPLASMIC BINDING COMPONENT OF ABC TRANSPORTER"/>
    <property type="match status" value="1"/>
</dbReference>
<dbReference type="SUPFAM" id="SSF53850">
    <property type="entry name" value="Periplasmic binding protein-like II"/>
    <property type="match status" value="1"/>
</dbReference>
<feature type="domain" description="Solute-binding protein family 5" evidence="2">
    <location>
        <begin position="84"/>
        <end position="428"/>
    </location>
</feature>
<name>A0A1G7ZSI0_9ACTN</name>
<dbReference type="Proteomes" id="UP000198923">
    <property type="component" value="Unassembled WGS sequence"/>
</dbReference>
<dbReference type="STRING" id="504805.SAMN05421505_111184"/>
<dbReference type="Pfam" id="PF00496">
    <property type="entry name" value="SBP_bac_5"/>
    <property type="match status" value="1"/>
</dbReference>
<dbReference type="GO" id="GO:0015833">
    <property type="term" value="P:peptide transport"/>
    <property type="evidence" value="ECO:0007669"/>
    <property type="project" value="TreeGrafter"/>
</dbReference>
<dbReference type="PROSITE" id="PS51257">
    <property type="entry name" value="PROKAR_LIPOPROTEIN"/>
    <property type="match status" value="1"/>
</dbReference>
<evidence type="ECO:0000259" key="2">
    <source>
        <dbReference type="Pfam" id="PF00496"/>
    </source>
</evidence>
<dbReference type="InterPro" id="IPR000914">
    <property type="entry name" value="SBP_5_dom"/>
</dbReference>
<dbReference type="Gene3D" id="3.40.190.10">
    <property type="entry name" value="Periplasmic binding protein-like II"/>
    <property type="match status" value="1"/>
</dbReference>
<dbReference type="GO" id="GO:0042597">
    <property type="term" value="C:periplasmic space"/>
    <property type="evidence" value="ECO:0007669"/>
    <property type="project" value="UniProtKB-ARBA"/>
</dbReference>
<feature type="signal peptide" evidence="1">
    <location>
        <begin position="1"/>
        <end position="23"/>
    </location>
</feature>
<dbReference type="AlphaFoldDB" id="A0A1G7ZSI0"/>
<gene>
    <name evidence="3" type="ORF">SAMN05421505_111184</name>
</gene>
<accession>A0A1G7ZSI0</accession>
<dbReference type="CDD" id="cd08512">
    <property type="entry name" value="PBP2_NikA_DppA_OppA_like_7"/>
    <property type="match status" value="1"/>
</dbReference>
<dbReference type="RefSeq" id="WP_176955441.1">
    <property type="nucleotide sequence ID" value="NZ_FNCN01000011.1"/>
</dbReference>
<dbReference type="Gene3D" id="3.10.105.10">
    <property type="entry name" value="Dipeptide-binding Protein, Domain 3"/>
    <property type="match status" value="1"/>
</dbReference>
<organism evidence="3 4">
    <name type="scientific">Sinosporangium album</name>
    <dbReference type="NCBI Taxonomy" id="504805"/>
    <lineage>
        <taxon>Bacteria</taxon>
        <taxon>Bacillati</taxon>
        <taxon>Actinomycetota</taxon>
        <taxon>Actinomycetes</taxon>
        <taxon>Streptosporangiales</taxon>
        <taxon>Streptosporangiaceae</taxon>
        <taxon>Sinosporangium</taxon>
    </lineage>
</organism>
<protein>
    <submittedName>
        <fullName evidence="3">Peptide/nickel transport system substrate-binding protein</fullName>
    </submittedName>
</protein>
<dbReference type="Gene3D" id="3.90.76.10">
    <property type="entry name" value="Dipeptide-binding Protein, Domain 1"/>
    <property type="match status" value="1"/>
</dbReference>
<proteinExistence type="predicted"/>